<keyword evidence="5" id="KW-1185">Reference proteome</keyword>
<evidence type="ECO:0000259" key="3">
    <source>
        <dbReference type="PROSITE" id="PS51320"/>
    </source>
</evidence>
<dbReference type="Pfam" id="PF06200">
    <property type="entry name" value="tify"/>
    <property type="match status" value="1"/>
</dbReference>
<feature type="region of interest" description="Disordered" evidence="2">
    <location>
        <begin position="184"/>
        <end position="219"/>
    </location>
</feature>
<feature type="region of interest" description="Disordered" evidence="2">
    <location>
        <begin position="1"/>
        <end position="21"/>
    </location>
</feature>
<feature type="compositionally biased region" description="Polar residues" evidence="2">
    <location>
        <begin position="467"/>
        <end position="485"/>
    </location>
</feature>
<dbReference type="InterPro" id="IPR010399">
    <property type="entry name" value="Tify_dom"/>
</dbReference>
<sequence>MKKMSNMSDNGEMAKDFMGLGDTSSRETEAVIVGIERSSCNGAAASLGGLENNLIEKGGRRGGEGTARAATATKPSEELAATDIQQLSREDCWRLILEAGMQWPSCDTAFRLQSQQDGLLTKASKNAGTRLEQQGVFLLPVMAADQVVNKAQEGSSMETIQEVQNQITNKTSRMLANRALDELARTPSRPPPQHASILPHAVPSSHATPVSIKRETSNWTQQQTTGAVVAAAAAAALEPPMPSLPFTASVPDPSSRQRRFWQTNPSTEQTAQLTIFYAGTVNVFDDVTAEKANLIMLLAASGASLTSVLAKFLSSQVGSMAAPSILNATTTTARSSVQTSPANPPPASVLPTTSIAAAAPEVAPLLASSQAQQQHFSLLPKLPVLVNVKESLSFVRASVLVPSAEGQSIIGSQQTQSQQQQQQQQAVLPELSLMTADMKRERSSTPSLANAHESTQGNNAILCGKQGNPSQQELPEGSISSTPPATSLNTLIRSSICYTQELPHARKSSLARFFDLRQRQKRARMTSQNALTSKKLVDCSHLPSDSASSFPKSDEHAPVLSLELSQPSSPTTTSQVINGKDAGAAISERAPVEQQKVETAAANDEALPMETEAIAVVSS</sequence>
<dbReference type="PANTHER" id="PTHR33077">
    <property type="entry name" value="PROTEIN TIFY 4A-RELATED-RELATED"/>
    <property type="match status" value="1"/>
</dbReference>
<name>A0ABP0VCX6_9BRYO</name>
<evidence type="ECO:0000256" key="1">
    <source>
        <dbReference type="ARBA" id="ARBA00008614"/>
    </source>
</evidence>
<feature type="region of interest" description="Disordered" evidence="2">
    <location>
        <begin position="542"/>
        <end position="600"/>
    </location>
</feature>
<feature type="domain" description="Tify" evidence="3">
    <location>
        <begin position="266"/>
        <end position="301"/>
    </location>
</feature>
<evidence type="ECO:0000313" key="5">
    <source>
        <dbReference type="Proteomes" id="UP001497444"/>
    </source>
</evidence>
<feature type="region of interest" description="Disordered" evidence="2">
    <location>
        <begin position="459"/>
        <end position="485"/>
    </location>
</feature>
<feature type="compositionally biased region" description="Low complexity" evidence="2">
    <location>
        <begin position="558"/>
        <end position="576"/>
    </location>
</feature>
<comment type="caution">
    <text evidence="4">The sequence shown here is derived from an EMBL/GenBank/DDBJ whole genome shotgun (WGS) entry which is preliminary data.</text>
</comment>
<dbReference type="InterPro" id="IPR040390">
    <property type="entry name" value="TIFY/JAZ"/>
</dbReference>
<gene>
    <name evidence="4" type="ORF">CSSPJE1EN1_LOCUS27683</name>
</gene>
<organism evidence="4 5">
    <name type="scientific">Sphagnum jensenii</name>
    <dbReference type="NCBI Taxonomy" id="128206"/>
    <lineage>
        <taxon>Eukaryota</taxon>
        <taxon>Viridiplantae</taxon>
        <taxon>Streptophyta</taxon>
        <taxon>Embryophyta</taxon>
        <taxon>Bryophyta</taxon>
        <taxon>Sphagnophytina</taxon>
        <taxon>Sphagnopsida</taxon>
        <taxon>Sphagnales</taxon>
        <taxon>Sphagnaceae</taxon>
        <taxon>Sphagnum</taxon>
    </lineage>
</organism>
<proteinExistence type="inferred from homology"/>
<evidence type="ECO:0000313" key="4">
    <source>
        <dbReference type="EMBL" id="CAK9252305.1"/>
    </source>
</evidence>
<dbReference type="Proteomes" id="UP001497444">
    <property type="component" value="Unassembled WGS sequence"/>
</dbReference>
<dbReference type="PANTHER" id="PTHR33077:SF60">
    <property type="entry name" value="TIFY DOMAIN-CONTAINING PROTEIN"/>
    <property type="match status" value="1"/>
</dbReference>
<dbReference type="SMART" id="SM00979">
    <property type="entry name" value="TIFY"/>
    <property type="match status" value="1"/>
</dbReference>
<protein>
    <recommendedName>
        <fullName evidence="3">Tify domain-containing protein</fullName>
    </recommendedName>
</protein>
<accession>A0ABP0VCX6</accession>
<dbReference type="PROSITE" id="PS51320">
    <property type="entry name" value="TIFY"/>
    <property type="match status" value="1"/>
</dbReference>
<comment type="similarity">
    <text evidence="1">Belongs to the TIFY/JAZ family.</text>
</comment>
<dbReference type="EMBL" id="CAXAQS010000597">
    <property type="protein sequence ID" value="CAK9252305.1"/>
    <property type="molecule type" value="Genomic_DNA"/>
</dbReference>
<reference evidence="4" key="1">
    <citation type="submission" date="2024-02" db="EMBL/GenBank/DDBJ databases">
        <authorList>
            <consortium name="ELIXIR-Norway"/>
            <consortium name="Elixir Norway"/>
        </authorList>
    </citation>
    <scope>NUCLEOTIDE SEQUENCE</scope>
</reference>
<evidence type="ECO:0000256" key="2">
    <source>
        <dbReference type="SAM" id="MobiDB-lite"/>
    </source>
</evidence>